<dbReference type="PANTHER" id="PTHR24421">
    <property type="entry name" value="NITRATE/NITRITE SENSOR PROTEIN NARX-RELATED"/>
    <property type="match status" value="1"/>
</dbReference>
<dbReference type="SMART" id="SM00387">
    <property type="entry name" value="HATPase_c"/>
    <property type="match status" value="1"/>
</dbReference>
<dbReference type="Pfam" id="PF07730">
    <property type="entry name" value="HisKA_3"/>
    <property type="match status" value="1"/>
</dbReference>
<dbReference type="Gene3D" id="3.30.565.10">
    <property type="entry name" value="Histidine kinase-like ATPase, C-terminal domain"/>
    <property type="match status" value="1"/>
</dbReference>
<accession>A0AAE6C7U7</accession>
<evidence type="ECO:0000256" key="4">
    <source>
        <dbReference type="ARBA" id="ARBA00022777"/>
    </source>
</evidence>
<evidence type="ECO:0000313" key="9">
    <source>
        <dbReference type="Proteomes" id="UP000288972"/>
    </source>
</evidence>
<keyword evidence="10" id="KW-1185">Reference proteome</keyword>
<reference evidence="8 10" key="2">
    <citation type="submission" date="2018-10" db="EMBL/GenBank/DDBJ databases">
        <title>Bradyrhizobium sp. nov., effective nodules isolated from peanut in China.</title>
        <authorList>
            <person name="Li Y."/>
        </authorList>
    </citation>
    <scope>NUCLEOTIDE SEQUENCE [LARGE SCALE GENOMIC DNA]</scope>
    <source>
        <strain evidence="8 10">CCBAU 53426</strain>
    </source>
</reference>
<dbReference type="KEGG" id="bgz:XH91_10560"/>
<dbReference type="Gene3D" id="1.20.5.1930">
    <property type="match status" value="1"/>
</dbReference>
<dbReference type="CDD" id="cd06225">
    <property type="entry name" value="HAMP"/>
    <property type="match status" value="1"/>
</dbReference>
<dbReference type="CDD" id="cd16917">
    <property type="entry name" value="HATPase_UhpB-NarQ-NarX-like"/>
    <property type="match status" value="1"/>
</dbReference>
<keyword evidence="4 7" id="KW-0418">Kinase</keyword>
<evidence type="ECO:0000256" key="1">
    <source>
        <dbReference type="ARBA" id="ARBA00004370"/>
    </source>
</evidence>
<dbReference type="AlphaFoldDB" id="A0AAE6C7U7"/>
<organism evidence="7 9">
    <name type="scientific">Bradyrhizobium guangzhouense</name>
    <dbReference type="NCBI Taxonomy" id="1325095"/>
    <lineage>
        <taxon>Bacteria</taxon>
        <taxon>Pseudomonadati</taxon>
        <taxon>Pseudomonadota</taxon>
        <taxon>Alphaproteobacteria</taxon>
        <taxon>Hyphomicrobiales</taxon>
        <taxon>Nitrobacteraceae</taxon>
        <taxon>Bradyrhizobium</taxon>
    </lineage>
</organism>
<reference evidence="7 9" key="1">
    <citation type="submission" date="2018-06" db="EMBL/GenBank/DDBJ databases">
        <title>Comparative genomics of rhizobia nodulating Arachis hypogaea in China.</title>
        <authorList>
            <person name="Li Y."/>
        </authorList>
    </citation>
    <scope>NUCLEOTIDE SEQUENCE [LARGE SCALE GENOMIC DNA]</scope>
    <source>
        <strain evidence="7 9">CCBAU 51670</strain>
    </source>
</reference>
<dbReference type="Gene3D" id="6.10.340.10">
    <property type="match status" value="1"/>
</dbReference>
<dbReference type="PROSITE" id="PS50885">
    <property type="entry name" value="HAMP"/>
    <property type="match status" value="1"/>
</dbReference>
<dbReference type="InterPro" id="IPR003660">
    <property type="entry name" value="HAMP_dom"/>
</dbReference>
<dbReference type="SUPFAM" id="SSF55874">
    <property type="entry name" value="ATPase domain of HSP90 chaperone/DNA topoisomerase II/histidine kinase"/>
    <property type="match status" value="1"/>
</dbReference>
<evidence type="ECO:0000313" key="7">
    <source>
        <dbReference type="EMBL" id="QAU45760.1"/>
    </source>
</evidence>
<name>A0AAE6C7U7_9BRAD</name>
<dbReference type="InterPro" id="IPR036890">
    <property type="entry name" value="HATPase_C_sf"/>
</dbReference>
<protein>
    <submittedName>
        <fullName evidence="8">HAMP domain-containing protein</fullName>
    </submittedName>
    <submittedName>
        <fullName evidence="7">Histidine kinase</fullName>
    </submittedName>
</protein>
<dbReference type="EMBL" id="CP030053">
    <property type="protein sequence ID" value="QAU45760.1"/>
    <property type="molecule type" value="Genomic_DNA"/>
</dbReference>
<dbReference type="Proteomes" id="UP000288972">
    <property type="component" value="Chromosome"/>
</dbReference>
<gene>
    <name evidence="8" type="ORF">EAS56_30720</name>
    <name evidence="7" type="ORF">XH91_10560</name>
</gene>
<dbReference type="Pfam" id="PF16448">
    <property type="entry name" value="LapD_MoxY_N"/>
    <property type="match status" value="1"/>
</dbReference>
<dbReference type="InterPro" id="IPR011712">
    <property type="entry name" value="Sig_transdc_His_kin_sub3_dim/P"/>
</dbReference>
<feature type="domain" description="HAMP" evidence="6">
    <location>
        <begin position="237"/>
        <end position="289"/>
    </location>
</feature>
<keyword evidence="2" id="KW-0597">Phosphoprotein</keyword>
<evidence type="ECO:0000259" key="6">
    <source>
        <dbReference type="PROSITE" id="PS50885"/>
    </source>
</evidence>
<keyword evidence="5" id="KW-0902">Two-component regulatory system</keyword>
<keyword evidence="3" id="KW-0808">Transferase</keyword>
<evidence type="ECO:0000256" key="5">
    <source>
        <dbReference type="ARBA" id="ARBA00023012"/>
    </source>
</evidence>
<sequence length="512" mass="54712">MTAPASLVSRFRAAWCRTRKSVRSCNPAGIAVRFRLDIGRFAPVNVIGQARALLDGARAKAMWQNLSLRGRINLLLALLLALGLAVNIARQVAEAGPRVQAEDQSVIRLAREFIEMIVADLNEAPDPDARLNQIAHDLNRLRHVSIALRDAGGNPLTPLRSGADDTPGPPAWFVSLVHPEQTAVTVPVSVHGKPGSLVITSHPNDEIAEIWDAIVTQLEVGSVIALALFLVMMTVVGRALAPLESLAQTMGELEGGDYDARVAPGGAPELAAICSRLNHLAATLGEAVEDKRRLAERAVSLQDVERKEIARELHDEFGPYLFSLRAHASALAKLADGRAPSADAVRKHGGALLEQINALQQFTRRVLERLRPVGLAELGLGKALESLSRLWRESHPDVTIETTISPALGPTGETADLTIYRVVQEALTNAFRHAGATAINVVIEPAEQPGRDGRFCARVRVSDNGRGMEPGQKLGFGLVGMRERILALGGTLNVASGESGVTVEALVPTAAA</sequence>
<evidence type="ECO:0000313" key="8">
    <source>
        <dbReference type="EMBL" id="RXH08096.1"/>
    </source>
</evidence>
<dbReference type="SMART" id="SM00304">
    <property type="entry name" value="HAMP"/>
    <property type="match status" value="1"/>
</dbReference>
<dbReference type="PANTHER" id="PTHR24421:SF58">
    <property type="entry name" value="SIGNAL TRANSDUCTION HISTIDINE-PROTEIN KINASE_PHOSPHATASE UHPB"/>
    <property type="match status" value="1"/>
</dbReference>
<dbReference type="InterPro" id="IPR003594">
    <property type="entry name" value="HATPase_dom"/>
</dbReference>
<evidence type="ECO:0000256" key="2">
    <source>
        <dbReference type="ARBA" id="ARBA00022553"/>
    </source>
</evidence>
<proteinExistence type="predicted"/>
<dbReference type="Pfam" id="PF02518">
    <property type="entry name" value="HATPase_c"/>
    <property type="match status" value="1"/>
</dbReference>
<dbReference type="GO" id="GO:0046983">
    <property type="term" value="F:protein dimerization activity"/>
    <property type="evidence" value="ECO:0007669"/>
    <property type="project" value="InterPro"/>
</dbReference>
<comment type="subcellular location">
    <subcellularLocation>
        <location evidence="1">Membrane</location>
    </subcellularLocation>
</comment>
<dbReference type="InterPro" id="IPR032244">
    <property type="entry name" value="LapD_MoxY_N"/>
</dbReference>
<evidence type="ECO:0000256" key="3">
    <source>
        <dbReference type="ARBA" id="ARBA00022679"/>
    </source>
</evidence>
<dbReference type="InterPro" id="IPR050482">
    <property type="entry name" value="Sensor_HK_TwoCompSys"/>
</dbReference>
<dbReference type="GO" id="GO:0000155">
    <property type="term" value="F:phosphorelay sensor kinase activity"/>
    <property type="evidence" value="ECO:0007669"/>
    <property type="project" value="InterPro"/>
</dbReference>
<dbReference type="EMBL" id="RDQZ01000034">
    <property type="protein sequence ID" value="RXH08096.1"/>
    <property type="molecule type" value="Genomic_DNA"/>
</dbReference>
<evidence type="ECO:0000313" key="10">
    <source>
        <dbReference type="Proteomes" id="UP000290401"/>
    </source>
</evidence>
<dbReference type="GO" id="GO:0016020">
    <property type="term" value="C:membrane"/>
    <property type="evidence" value="ECO:0007669"/>
    <property type="project" value="UniProtKB-SubCell"/>
</dbReference>
<dbReference type="Proteomes" id="UP000290401">
    <property type="component" value="Unassembled WGS sequence"/>
</dbReference>
<dbReference type="Pfam" id="PF00672">
    <property type="entry name" value="HAMP"/>
    <property type="match status" value="1"/>
</dbReference>